<evidence type="ECO:0000259" key="2">
    <source>
        <dbReference type="Pfam" id="PF01757"/>
    </source>
</evidence>
<evidence type="ECO:0000313" key="4">
    <source>
        <dbReference type="EMBL" id="TLU73831.1"/>
    </source>
</evidence>
<accession>A0A5R9JDX7</accession>
<evidence type="ECO:0000256" key="1">
    <source>
        <dbReference type="SAM" id="Phobius"/>
    </source>
</evidence>
<dbReference type="GO" id="GO:0009103">
    <property type="term" value="P:lipopolysaccharide biosynthetic process"/>
    <property type="evidence" value="ECO:0007669"/>
    <property type="project" value="TreeGrafter"/>
</dbReference>
<keyword evidence="4" id="KW-0808">Transferase</keyword>
<dbReference type="GO" id="GO:0016020">
    <property type="term" value="C:membrane"/>
    <property type="evidence" value="ECO:0007669"/>
    <property type="project" value="TreeGrafter"/>
</dbReference>
<feature type="domain" description="Acyltransferase 3" evidence="2">
    <location>
        <begin position="22"/>
        <end position="342"/>
    </location>
</feature>
<name>A0A5R9JDX7_9PROT</name>
<feature type="transmembrane region" description="Helical" evidence="1">
    <location>
        <begin position="261"/>
        <end position="279"/>
    </location>
</feature>
<keyword evidence="5" id="KW-1185">Reference proteome</keyword>
<dbReference type="InterPro" id="IPR050879">
    <property type="entry name" value="Acyltransferase_3"/>
</dbReference>
<proteinExistence type="predicted"/>
<dbReference type="Proteomes" id="UP000305654">
    <property type="component" value="Unassembled WGS sequence"/>
</dbReference>
<dbReference type="OrthoDB" id="9796461at2"/>
<dbReference type="InterPro" id="IPR002656">
    <property type="entry name" value="Acyl_transf_3_dom"/>
</dbReference>
<dbReference type="RefSeq" id="WP_138324084.1">
    <property type="nucleotide sequence ID" value="NZ_VCDI01000001.1"/>
</dbReference>
<feature type="transmembrane region" description="Helical" evidence="1">
    <location>
        <begin position="88"/>
        <end position="107"/>
    </location>
</feature>
<dbReference type="EMBL" id="VCDI01000001">
    <property type="protein sequence ID" value="TLU73831.1"/>
    <property type="molecule type" value="Genomic_DNA"/>
</dbReference>
<evidence type="ECO:0000313" key="5">
    <source>
        <dbReference type="Proteomes" id="UP000305654"/>
    </source>
</evidence>
<organism evidence="4 5">
    <name type="scientific">Lichenicoccus roseus</name>
    <dbReference type="NCBI Taxonomy" id="2683649"/>
    <lineage>
        <taxon>Bacteria</taxon>
        <taxon>Pseudomonadati</taxon>
        <taxon>Pseudomonadota</taxon>
        <taxon>Alphaproteobacteria</taxon>
        <taxon>Acetobacterales</taxon>
        <taxon>Acetobacteraceae</taxon>
        <taxon>Lichenicoccus</taxon>
    </lineage>
</organism>
<dbReference type="Pfam" id="PF19040">
    <property type="entry name" value="SGNH"/>
    <property type="match status" value="1"/>
</dbReference>
<sequence>MVEQPAVARFHDDLAAVRYRPDIDGLRAIAVVAVVLFHAGLWPLRSGYAGVDIFFVISGYLIGGIIYRDAVAGRFTFARFYARRARRILPALFVVVTGSLALGLLLLDPSELHRLGVSAGSALAALSNVRFWLGTGYFSPDARNDPMLMTWSLGVEEQFYIFFPFVLLGLRRLGTRSVLPALLALSLFSLTASAICTAHMPTMAFYLLPTRAWELGAGAMLAIFQAQGGRVLRGRPAQVASVAGLGAVAASLVVFNARTPFPGLAALLPVLGTVVLIASGDSPINRRVLGHRVPVAIGRISYSWYLLHWPLMTFVRICSIQQPPVTVLLTVAVLSLALAALSWRLVEQPFRRPRGSDGATVVRYGAVLASMLVLPMLATLSRGMPGRFQPGVAAMDREVVAEQTYPCLASMEATAPNLTASCVTPGVASPSIALIGDSHAAALGPGLQAIARRSGWGSLVLTKSSCRPMRTVTVVQFDRPGYAEACRSFMRASFERVLKTRSVSSVILAGLWSGPLVDRNERYDGPGLGVDDGTRLLTLGLDEAVRALRAAGKQVFIAEDVPRWTLDPMRLALLEAMPLRHDFERLIESGPGPAAIGIVARPPEMERAVGDVASTSGARLLRTTPAFCTPGCRWREGAELFYVDTNHLSKAGGQRALALSQEELFPVGPTPGDMARR</sequence>
<feature type="transmembrane region" description="Helical" evidence="1">
    <location>
        <begin position="325"/>
        <end position="346"/>
    </location>
</feature>
<reference evidence="4 5" key="1">
    <citation type="submission" date="2019-05" db="EMBL/GenBank/DDBJ databases">
        <authorList>
            <person name="Pankratov T."/>
            <person name="Grouzdev D."/>
        </authorList>
    </citation>
    <scope>NUCLEOTIDE SEQUENCE [LARGE SCALE GENOMIC DNA]</scope>
    <source>
        <strain evidence="4 5">KEBCLARHB70R</strain>
    </source>
</reference>
<gene>
    <name evidence="4" type="ORF">FE263_00920</name>
</gene>
<keyword evidence="1" id="KW-1133">Transmembrane helix</keyword>
<dbReference type="GO" id="GO:0016747">
    <property type="term" value="F:acyltransferase activity, transferring groups other than amino-acyl groups"/>
    <property type="evidence" value="ECO:0007669"/>
    <property type="project" value="InterPro"/>
</dbReference>
<keyword evidence="4" id="KW-0012">Acyltransferase</keyword>
<feature type="domain" description="SGNH" evidence="3">
    <location>
        <begin position="418"/>
        <end position="654"/>
    </location>
</feature>
<protein>
    <submittedName>
        <fullName evidence="4">Acyltransferase</fullName>
    </submittedName>
</protein>
<feature type="transmembrane region" description="Helical" evidence="1">
    <location>
        <begin position="148"/>
        <end position="170"/>
    </location>
</feature>
<dbReference type="Pfam" id="PF01757">
    <property type="entry name" value="Acyl_transf_3"/>
    <property type="match status" value="1"/>
</dbReference>
<keyword evidence="1" id="KW-0812">Transmembrane</keyword>
<feature type="transmembrane region" description="Helical" evidence="1">
    <location>
        <begin position="48"/>
        <end position="67"/>
    </location>
</feature>
<dbReference type="PANTHER" id="PTHR23028:SF53">
    <property type="entry name" value="ACYL_TRANSF_3 DOMAIN-CONTAINING PROTEIN"/>
    <property type="match status" value="1"/>
</dbReference>
<feature type="transmembrane region" description="Helical" evidence="1">
    <location>
        <begin position="25"/>
        <end position="42"/>
    </location>
</feature>
<dbReference type="PANTHER" id="PTHR23028">
    <property type="entry name" value="ACETYLTRANSFERASE"/>
    <property type="match status" value="1"/>
</dbReference>
<keyword evidence="1" id="KW-0472">Membrane</keyword>
<comment type="caution">
    <text evidence="4">The sequence shown here is derived from an EMBL/GenBank/DDBJ whole genome shotgun (WGS) entry which is preliminary data.</text>
</comment>
<feature type="transmembrane region" description="Helical" evidence="1">
    <location>
        <begin position="361"/>
        <end position="380"/>
    </location>
</feature>
<evidence type="ECO:0000259" key="3">
    <source>
        <dbReference type="Pfam" id="PF19040"/>
    </source>
</evidence>
<dbReference type="AlphaFoldDB" id="A0A5R9JDX7"/>
<dbReference type="InterPro" id="IPR043968">
    <property type="entry name" value="SGNH"/>
</dbReference>
<feature type="transmembrane region" description="Helical" evidence="1">
    <location>
        <begin position="182"/>
        <end position="200"/>
    </location>
</feature>